<dbReference type="EMBL" id="QWGB01000005">
    <property type="protein sequence ID" value="RIJ24032.1"/>
    <property type="molecule type" value="Genomic_DNA"/>
</dbReference>
<evidence type="ECO:0000256" key="1">
    <source>
        <dbReference type="ARBA" id="ARBA00023002"/>
    </source>
</evidence>
<evidence type="ECO:0000313" key="8">
    <source>
        <dbReference type="Proteomes" id="UP000265431"/>
    </source>
</evidence>
<comment type="similarity">
    <text evidence="4">Belongs to the MsrA Met sulfoxide reductase family.</text>
</comment>
<accession>A0A399R2T1</accession>
<name>A0A399R2T1_9PROT</name>
<dbReference type="InterPro" id="IPR002569">
    <property type="entry name" value="Met_Sox_Rdtase_MsrA_dom"/>
</dbReference>
<dbReference type="Pfam" id="PF01625">
    <property type="entry name" value="PMSR"/>
    <property type="match status" value="1"/>
</dbReference>
<dbReference type="AlphaFoldDB" id="A0A399R2T1"/>
<organism evidence="7 8">
    <name type="scientific">Henriciella barbarensis</name>
    <dbReference type="NCBI Taxonomy" id="86342"/>
    <lineage>
        <taxon>Bacteria</taxon>
        <taxon>Pseudomonadati</taxon>
        <taxon>Pseudomonadota</taxon>
        <taxon>Alphaproteobacteria</taxon>
        <taxon>Hyphomonadales</taxon>
        <taxon>Hyphomonadaceae</taxon>
        <taxon>Henriciella</taxon>
    </lineage>
</organism>
<dbReference type="InterPro" id="IPR036509">
    <property type="entry name" value="Met_Sox_Rdtase_MsrA_sf"/>
</dbReference>
<dbReference type="OrthoDB" id="4174719at2"/>
<dbReference type="GO" id="GO:0033744">
    <property type="term" value="F:L-methionine:thioredoxin-disulfide S-oxidoreductase activity"/>
    <property type="evidence" value="ECO:0007669"/>
    <property type="project" value="RHEA"/>
</dbReference>
<comment type="catalytic activity">
    <reaction evidence="2 4">
        <text>L-methionyl-[protein] + [thioredoxin]-disulfide + H2O = L-methionyl-(S)-S-oxide-[protein] + [thioredoxin]-dithiol</text>
        <dbReference type="Rhea" id="RHEA:14217"/>
        <dbReference type="Rhea" id="RHEA-COMP:10698"/>
        <dbReference type="Rhea" id="RHEA-COMP:10700"/>
        <dbReference type="Rhea" id="RHEA-COMP:12313"/>
        <dbReference type="Rhea" id="RHEA-COMP:12315"/>
        <dbReference type="ChEBI" id="CHEBI:15377"/>
        <dbReference type="ChEBI" id="CHEBI:16044"/>
        <dbReference type="ChEBI" id="CHEBI:29950"/>
        <dbReference type="ChEBI" id="CHEBI:44120"/>
        <dbReference type="ChEBI" id="CHEBI:50058"/>
        <dbReference type="EC" id="1.8.4.11"/>
    </reaction>
</comment>
<gene>
    <name evidence="4 7" type="primary">msrA</name>
    <name evidence="7" type="ORF">D1224_07245</name>
</gene>
<dbReference type="PANTHER" id="PTHR43774:SF1">
    <property type="entry name" value="PEPTIDE METHIONINE SULFOXIDE REDUCTASE MSRA 2"/>
    <property type="match status" value="1"/>
</dbReference>
<evidence type="ECO:0000313" key="7">
    <source>
        <dbReference type="EMBL" id="RIJ24032.1"/>
    </source>
</evidence>
<keyword evidence="5" id="KW-0732">Signal</keyword>
<feature type="chain" id="PRO_5017410050" description="Peptide methionine sulfoxide reductase MsrA" evidence="5">
    <location>
        <begin position="29"/>
        <end position="223"/>
    </location>
</feature>
<feature type="signal peptide" evidence="5">
    <location>
        <begin position="1"/>
        <end position="28"/>
    </location>
</feature>
<dbReference type="GO" id="GO:0008113">
    <property type="term" value="F:peptide-methionine (S)-S-oxide reductase activity"/>
    <property type="evidence" value="ECO:0007669"/>
    <property type="project" value="UniProtKB-UniRule"/>
</dbReference>
<dbReference type="EC" id="1.8.4.11" evidence="4"/>
<evidence type="ECO:0000259" key="6">
    <source>
        <dbReference type="Pfam" id="PF01625"/>
    </source>
</evidence>
<evidence type="ECO:0000256" key="5">
    <source>
        <dbReference type="SAM" id="SignalP"/>
    </source>
</evidence>
<dbReference type="NCBIfam" id="TIGR00401">
    <property type="entry name" value="msrA"/>
    <property type="match status" value="1"/>
</dbReference>
<dbReference type="PANTHER" id="PTHR43774">
    <property type="entry name" value="PEPTIDE METHIONINE SULFOXIDE REDUCTASE"/>
    <property type="match status" value="1"/>
</dbReference>
<dbReference type="HAMAP" id="MF_01401">
    <property type="entry name" value="MsrA"/>
    <property type="match status" value="1"/>
</dbReference>
<feature type="active site" evidence="4">
    <location>
        <position position="51"/>
    </location>
</feature>
<dbReference type="RefSeq" id="WP_119379221.1">
    <property type="nucleotide sequence ID" value="NZ_QWGB01000005.1"/>
</dbReference>
<comment type="caution">
    <text evidence="7">The sequence shown here is derived from an EMBL/GenBank/DDBJ whole genome shotgun (WGS) entry which is preliminary data.</text>
</comment>
<keyword evidence="8" id="KW-1185">Reference proteome</keyword>
<evidence type="ECO:0000256" key="3">
    <source>
        <dbReference type="ARBA" id="ARBA00048782"/>
    </source>
</evidence>
<keyword evidence="1 4" id="KW-0560">Oxidoreductase</keyword>
<reference evidence="7 8" key="1">
    <citation type="submission" date="2018-08" db="EMBL/GenBank/DDBJ databases">
        <title>Henriciella mobilis sp. nov., isolated from seawater.</title>
        <authorList>
            <person name="Cheng H."/>
            <person name="Wu Y.-H."/>
            <person name="Xu X.-W."/>
            <person name="Guo L.-L."/>
        </authorList>
    </citation>
    <scope>NUCLEOTIDE SEQUENCE [LARGE SCALE GENOMIC DNA]</scope>
    <source>
        <strain evidence="7 8">CCUG66934</strain>
    </source>
</reference>
<proteinExistence type="inferred from homology"/>
<dbReference type="Proteomes" id="UP000265431">
    <property type="component" value="Unassembled WGS sequence"/>
</dbReference>
<protein>
    <recommendedName>
        <fullName evidence="4">Peptide methionine sulfoxide reductase MsrA</fullName>
        <shortName evidence="4">Protein-methionine-S-oxide reductase</shortName>
        <ecNumber evidence="4">1.8.4.11</ecNumber>
    </recommendedName>
    <alternativeName>
        <fullName evidence="4">Peptide-methionine (S)-S-oxide reductase</fullName>
        <shortName evidence="4">Peptide Met(O) reductase</shortName>
    </alternativeName>
</protein>
<feature type="domain" description="Peptide methionine sulphoxide reductase MsrA" evidence="6">
    <location>
        <begin position="44"/>
        <end position="194"/>
    </location>
</feature>
<dbReference type="SUPFAM" id="SSF55068">
    <property type="entry name" value="Peptide methionine sulfoxide reductase"/>
    <property type="match status" value="1"/>
</dbReference>
<dbReference type="Gene3D" id="3.30.1060.10">
    <property type="entry name" value="Peptide methionine sulphoxide reductase MsrA"/>
    <property type="match status" value="1"/>
</dbReference>
<sequence length="223" mass="24503">MKFSNTTLIAAGAGLFAAGGAFVWSAMAEQSDTPPPLQAANTETAIFAGGCFWCTEADFDKVDGVVATVSGYTGGRVDNPSYRQVTGGDTGHYEAVQVTYEPSKVSYEELVDYYFRTIDPTDDRGQFCDKGSSYLSAVFVEDGDQRAIVESEIEEIESSGVLPGPVVTRVLDEATFWEAEDYHQNYYKTTPVKYRFYRQGCGRDARLEDLWSDDAMRLPGSTS</sequence>
<evidence type="ECO:0000256" key="4">
    <source>
        <dbReference type="HAMAP-Rule" id="MF_01401"/>
    </source>
</evidence>
<evidence type="ECO:0000256" key="2">
    <source>
        <dbReference type="ARBA" id="ARBA00047806"/>
    </source>
</evidence>
<comment type="catalytic activity">
    <reaction evidence="3 4">
        <text>[thioredoxin]-disulfide + L-methionine + H2O = L-methionine (S)-S-oxide + [thioredoxin]-dithiol</text>
        <dbReference type="Rhea" id="RHEA:19993"/>
        <dbReference type="Rhea" id="RHEA-COMP:10698"/>
        <dbReference type="Rhea" id="RHEA-COMP:10700"/>
        <dbReference type="ChEBI" id="CHEBI:15377"/>
        <dbReference type="ChEBI" id="CHEBI:29950"/>
        <dbReference type="ChEBI" id="CHEBI:50058"/>
        <dbReference type="ChEBI" id="CHEBI:57844"/>
        <dbReference type="ChEBI" id="CHEBI:58772"/>
        <dbReference type="EC" id="1.8.4.11"/>
    </reaction>
</comment>
<comment type="function">
    <text evidence="4">Has an important function as a repair enzyme for proteins that have been inactivated by oxidation. Catalyzes the reversible oxidation-reduction of methionine sulfoxide in proteins to methionine.</text>
</comment>